<dbReference type="RefSeq" id="WP_110519057.1">
    <property type="nucleotide sequence ID" value="NZ_PDOF01000001.1"/>
</dbReference>
<dbReference type="Proteomes" id="UP000248066">
    <property type="component" value="Unassembled WGS sequence"/>
</dbReference>
<keyword evidence="5 11" id="KW-0028">Amino-acid biosynthesis</keyword>
<dbReference type="FunFam" id="3.90.1150.10:FF:000006">
    <property type="entry name" value="Phosphoserine aminotransferase"/>
    <property type="match status" value="1"/>
</dbReference>
<feature type="binding site" evidence="11">
    <location>
        <begin position="70"/>
        <end position="71"/>
    </location>
    <ligand>
        <name>pyridoxal 5'-phosphate</name>
        <dbReference type="ChEBI" id="CHEBI:597326"/>
    </ligand>
</feature>
<comment type="caution">
    <text evidence="14">The sequence shown here is derived from an EMBL/GenBank/DDBJ whole genome shotgun (WGS) entry which is preliminary data.</text>
</comment>
<evidence type="ECO:0000256" key="12">
    <source>
        <dbReference type="RuleBase" id="RU004505"/>
    </source>
</evidence>
<evidence type="ECO:0000256" key="1">
    <source>
        <dbReference type="ARBA" id="ARBA00003483"/>
    </source>
</evidence>
<evidence type="ECO:0000256" key="8">
    <source>
        <dbReference type="ARBA" id="ARBA00023299"/>
    </source>
</evidence>
<dbReference type="GO" id="GO:0004648">
    <property type="term" value="F:O-phospho-L-serine:2-oxoglutarate aminotransferase activity"/>
    <property type="evidence" value="ECO:0007669"/>
    <property type="project" value="UniProtKB-UniRule"/>
</dbReference>
<dbReference type="InterPro" id="IPR015421">
    <property type="entry name" value="PyrdxlP-dep_Trfase_major"/>
</dbReference>
<dbReference type="EMBL" id="PDOF01000001">
    <property type="protein sequence ID" value="PYZ98840.1"/>
    <property type="molecule type" value="Genomic_DNA"/>
</dbReference>
<dbReference type="NCBIfam" id="NF003764">
    <property type="entry name" value="PRK05355.1"/>
    <property type="match status" value="1"/>
</dbReference>
<proteinExistence type="inferred from homology"/>
<comment type="pathway">
    <text evidence="2 11 12">Amino-acid biosynthesis; L-serine biosynthesis; L-serine from 3-phospho-D-glycerate: step 2/3.</text>
</comment>
<keyword evidence="4 11" id="KW-0032">Aminotransferase</keyword>
<dbReference type="GO" id="GO:0006564">
    <property type="term" value="P:L-serine biosynthetic process"/>
    <property type="evidence" value="ECO:0007669"/>
    <property type="project" value="UniProtKB-UniRule"/>
</dbReference>
<evidence type="ECO:0000256" key="7">
    <source>
        <dbReference type="ARBA" id="ARBA00022898"/>
    </source>
</evidence>
<dbReference type="GO" id="GO:0005737">
    <property type="term" value="C:cytoplasm"/>
    <property type="evidence" value="ECO:0007669"/>
    <property type="project" value="UniProtKB-SubCell"/>
</dbReference>
<evidence type="ECO:0000313" key="14">
    <source>
        <dbReference type="EMBL" id="PYZ98840.1"/>
    </source>
</evidence>
<evidence type="ECO:0000256" key="9">
    <source>
        <dbReference type="ARBA" id="ARBA00047630"/>
    </source>
</evidence>
<evidence type="ECO:0000256" key="11">
    <source>
        <dbReference type="HAMAP-Rule" id="MF_00160"/>
    </source>
</evidence>
<gene>
    <name evidence="11" type="primary">serC</name>
    <name evidence="14" type="ORF">CR205_09795</name>
</gene>
<feature type="binding site" evidence="11">
    <location>
        <position position="36"/>
    </location>
    <ligand>
        <name>L-glutamate</name>
        <dbReference type="ChEBI" id="CHEBI:29985"/>
    </ligand>
</feature>
<dbReference type="InterPro" id="IPR015424">
    <property type="entry name" value="PyrdxlP-dep_Trfase"/>
</dbReference>
<dbReference type="SUPFAM" id="SSF53383">
    <property type="entry name" value="PLP-dependent transferases"/>
    <property type="match status" value="1"/>
</dbReference>
<feature type="binding site" evidence="11">
    <location>
        <position position="167"/>
    </location>
    <ligand>
        <name>pyridoxal 5'-phosphate</name>
        <dbReference type="ChEBI" id="CHEBI:597326"/>
    </ligand>
</feature>
<dbReference type="PROSITE" id="PS00595">
    <property type="entry name" value="AA_TRANSFER_CLASS_5"/>
    <property type="match status" value="1"/>
</dbReference>
<dbReference type="Pfam" id="PF00266">
    <property type="entry name" value="Aminotran_5"/>
    <property type="match status" value="1"/>
</dbReference>
<organism evidence="14 15">
    <name type="scientific">Alteribacter lacisalsi</name>
    <dbReference type="NCBI Taxonomy" id="2045244"/>
    <lineage>
        <taxon>Bacteria</taxon>
        <taxon>Bacillati</taxon>
        <taxon>Bacillota</taxon>
        <taxon>Bacilli</taxon>
        <taxon>Bacillales</taxon>
        <taxon>Bacillaceae</taxon>
        <taxon>Alteribacter</taxon>
    </lineage>
</organism>
<comment type="similarity">
    <text evidence="3 11">Belongs to the class-V pyridoxal-phosphate-dependent aminotransferase family. SerC subfamily.</text>
</comment>
<dbReference type="PANTHER" id="PTHR43247">
    <property type="entry name" value="PHOSPHOSERINE AMINOTRANSFERASE"/>
    <property type="match status" value="1"/>
</dbReference>
<dbReference type="InterPro" id="IPR020578">
    <property type="entry name" value="Aminotrans_V_PyrdxlP_BS"/>
</dbReference>
<dbReference type="FunFam" id="3.40.640.10:FF:000010">
    <property type="entry name" value="Phosphoserine aminotransferase"/>
    <property type="match status" value="1"/>
</dbReference>
<protein>
    <recommendedName>
        <fullName evidence="11">Phosphoserine aminotransferase</fullName>
        <ecNumber evidence="11">2.6.1.52</ecNumber>
    </recommendedName>
    <alternativeName>
        <fullName evidence="11">Phosphohydroxythreonine aminotransferase</fullName>
        <shortName evidence="11">PSAT</shortName>
    </alternativeName>
</protein>
<comment type="catalytic activity">
    <reaction evidence="10 11 12">
        <text>O-phospho-L-serine + 2-oxoglutarate = 3-phosphooxypyruvate + L-glutamate</text>
        <dbReference type="Rhea" id="RHEA:14329"/>
        <dbReference type="ChEBI" id="CHEBI:16810"/>
        <dbReference type="ChEBI" id="CHEBI:18110"/>
        <dbReference type="ChEBI" id="CHEBI:29985"/>
        <dbReference type="ChEBI" id="CHEBI:57524"/>
        <dbReference type="EC" id="2.6.1.52"/>
    </reaction>
</comment>
<dbReference type="PIRSF" id="PIRSF000525">
    <property type="entry name" value="SerC"/>
    <property type="match status" value="1"/>
</dbReference>
<evidence type="ECO:0000256" key="5">
    <source>
        <dbReference type="ARBA" id="ARBA00022605"/>
    </source>
</evidence>
<keyword evidence="11" id="KW-0963">Cytoplasm</keyword>
<dbReference type="InterPro" id="IPR022278">
    <property type="entry name" value="Pser_aminoTfrase"/>
</dbReference>
<name>A0A2W0HFY4_9BACI</name>
<comment type="cofactor">
    <cofactor evidence="11">
        <name>pyridoxal 5'-phosphate</name>
        <dbReference type="ChEBI" id="CHEBI:597326"/>
    </cofactor>
    <text evidence="11">Binds 1 pyridoxal phosphate per subunit.</text>
</comment>
<reference evidence="14 15" key="1">
    <citation type="submission" date="2017-10" db="EMBL/GenBank/DDBJ databases">
        <title>Bacillus sp. nov., a halophilic bacterium isolated from a Yangshapao Lake.</title>
        <authorList>
            <person name="Wang H."/>
        </authorList>
    </citation>
    <scope>NUCLEOTIDE SEQUENCE [LARGE SCALE GENOMIC DNA]</scope>
    <source>
        <strain evidence="14 15">YSP-3</strain>
    </source>
</reference>
<dbReference type="HAMAP" id="MF_00160">
    <property type="entry name" value="SerC_aminotrans_5"/>
    <property type="match status" value="1"/>
</dbReference>
<dbReference type="Gene3D" id="3.90.1150.10">
    <property type="entry name" value="Aspartate Aminotransferase, domain 1"/>
    <property type="match status" value="1"/>
</dbReference>
<evidence type="ECO:0000259" key="13">
    <source>
        <dbReference type="Pfam" id="PF00266"/>
    </source>
</evidence>
<evidence type="ECO:0000256" key="10">
    <source>
        <dbReference type="ARBA" id="ARBA00049007"/>
    </source>
</evidence>
<keyword evidence="8 11" id="KW-0718">Serine biosynthesis</keyword>
<dbReference type="GO" id="GO:0030170">
    <property type="term" value="F:pyridoxal phosphate binding"/>
    <property type="evidence" value="ECO:0007669"/>
    <property type="project" value="UniProtKB-UniRule"/>
</dbReference>
<feature type="binding site" evidence="11">
    <location>
        <position position="190"/>
    </location>
    <ligand>
        <name>pyridoxal 5'-phosphate</name>
        <dbReference type="ChEBI" id="CHEBI:597326"/>
    </ligand>
</feature>
<feature type="domain" description="Aminotransferase class V" evidence="13">
    <location>
        <begin position="2"/>
        <end position="344"/>
    </location>
</feature>
<evidence type="ECO:0000256" key="6">
    <source>
        <dbReference type="ARBA" id="ARBA00022679"/>
    </source>
</evidence>
<comment type="function">
    <text evidence="1 11">Catalyzes the reversible conversion of 3-phosphohydroxypyruvate to phosphoserine and of 3-hydroxy-2-oxo-4-phosphonooxybutanoate to phosphohydroxythreonine.</text>
</comment>
<evidence type="ECO:0000313" key="15">
    <source>
        <dbReference type="Proteomes" id="UP000248066"/>
    </source>
</evidence>
<evidence type="ECO:0000256" key="4">
    <source>
        <dbReference type="ARBA" id="ARBA00022576"/>
    </source>
</evidence>
<dbReference type="UniPathway" id="UPA00135">
    <property type="reaction ID" value="UER00197"/>
</dbReference>
<evidence type="ECO:0000256" key="3">
    <source>
        <dbReference type="ARBA" id="ARBA00006904"/>
    </source>
</evidence>
<dbReference type="EC" id="2.6.1.52" evidence="11"/>
<feature type="binding site" evidence="11">
    <location>
        <position position="96"/>
    </location>
    <ligand>
        <name>pyridoxal 5'-phosphate</name>
        <dbReference type="ChEBI" id="CHEBI:597326"/>
    </ligand>
</feature>
<dbReference type="InterPro" id="IPR000192">
    <property type="entry name" value="Aminotrans_V_dom"/>
</dbReference>
<feature type="modified residue" description="N6-(pyridoxal phosphate)lysine" evidence="11">
    <location>
        <position position="191"/>
    </location>
</feature>
<sequence>MFNFNAGPATLPAEVKERARQKGFDPSLSVMEMSHRSPEYEAIHFGTKDKIRQVLNLPEDFDILFLQGGASLQFAMLPMNFLTPGKRAGYVITGSWSEKAYEEASRIGDTYIYASGASEQYRTIPRIHSWEPEENTAYLHITSNNTIYGTQWYTLPESCHKVPVCADMSSDLFSRPVDWSKIDIAYAGAQKNAGPAGVTIVIIKKDWLEDAEQDIPKILSYQTHQKKDSLYNTPPTFSIYMTGLMMDWIQAQGGVDQLYKQNAEKASRIYSLMDHSQHFYQPHADKLSRSMMNVTFRLPSVELENLFLKHAAEEEMIGLKGHRSIGGCRVSLYNAVPPKAVDHLQDFMLRFMKKHSC</sequence>
<comment type="caution">
    <text evidence="11">Lacks conserved residue(s) required for the propagation of feature annotation.</text>
</comment>
<comment type="subunit">
    <text evidence="11">Homodimer.</text>
</comment>
<comment type="catalytic activity">
    <reaction evidence="9 11">
        <text>4-(phosphooxy)-L-threonine + 2-oxoglutarate = (R)-3-hydroxy-2-oxo-4-phosphooxybutanoate + L-glutamate</text>
        <dbReference type="Rhea" id="RHEA:16573"/>
        <dbReference type="ChEBI" id="CHEBI:16810"/>
        <dbReference type="ChEBI" id="CHEBI:29985"/>
        <dbReference type="ChEBI" id="CHEBI:58452"/>
        <dbReference type="ChEBI" id="CHEBI:58538"/>
        <dbReference type="EC" id="2.6.1.52"/>
    </reaction>
</comment>
<comment type="subcellular location">
    <subcellularLocation>
        <location evidence="11">Cytoplasm</location>
    </subcellularLocation>
</comment>
<keyword evidence="6 11" id="KW-0808">Transferase</keyword>
<evidence type="ECO:0000256" key="2">
    <source>
        <dbReference type="ARBA" id="ARBA00005099"/>
    </source>
</evidence>
<keyword evidence="7 11" id="KW-0663">Pyridoxal phosphate</keyword>
<dbReference type="InterPro" id="IPR015422">
    <property type="entry name" value="PyrdxlP-dep_Trfase_small"/>
</dbReference>
<accession>A0A2W0HFY4</accession>
<dbReference type="NCBIfam" id="TIGR01364">
    <property type="entry name" value="serC_1"/>
    <property type="match status" value="1"/>
</dbReference>
<feature type="binding site" evidence="11">
    <location>
        <begin position="232"/>
        <end position="233"/>
    </location>
    <ligand>
        <name>pyridoxal 5'-phosphate</name>
        <dbReference type="ChEBI" id="CHEBI:597326"/>
    </ligand>
</feature>
<keyword evidence="15" id="KW-1185">Reference proteome</keyword>
<feature type="binding site" evidence="11">
    <location>
        <position position="146"/>
    </location>
    <ligand>
        <name>pyridoxal 5'-phosphate</name>
        <dbReference type="ChEBI" id="CHEBI:597326"/>
    </ligand>
</feature>
<dbReference type="Gene3D" id="3.40.640.10">
    <property type="entry name" value="Type I PLP-dependent aspartate aminotransferase-like (Major domain)"/>
    <property type="match status" value="1"/>
</dbReference>
<dbReference type="AlphaFoldDB" id="A0A2W0HFY4"/>
<dbReference type="OrthoDB" id="9809412at2"/>
<dbReference type="PANTHER" id="PTHR43247:SF1">
    <property type="entry name" value="PHOSPHOSERINE AMINOTRANSFERASE"/>
    <property type="match status" value="1"/>
</dbReference>